<keyword evidence="8" id="KW-1185">Reference proteome</keyword>
<dbReference type="InterPro" id="IPR046373">
    <property type="entry name" value="Acyl-CoA_Oxase/DH_mid-dom_sf"/>
</dbReference>
<organism evidence="7 8">
    <name type="scientific">Curtobacterium pusillum</name>
    <dbReference type="NCBI Taxonomy" id="69373"/>
    <lineage>
        <taxon>Bacteria</taxon>
        <taxon>Bacillati</taxon>
        <taxon>Actinomycetota</taxon>
        <taxon>Actinomycetes</taxon>
        <taxon>Micrococcales</taxon>
        <taxon>Microbacteriaceae</taxon>
        <taxon>Curtobacterium</taxon>
    </lineage>
</organism>
<dbReference type="InterPro" id="IPR013786">
    <property type="entry name" value="AcylCoA_DH/ox_N"/>
</dbReference>
<dbReference type="SUPFAM" id="SSF47203">
    <property type="entry name" value="Acyl-CoA dehydrogenase C-terminal domain-like"/>
    <property type="match status" value="1"/>
</dbReference>
<dbReference type="Pfam" id="PF02770">
    <property type="entry name" value="Acyl-CoA_dh_M"/>
    <property type="match status" value="1"/>
</dbReference>
<evidence type="ECO:0000256" key="1">
    <source>
        <dbReference type="ARBA" id="ARBA00022630"/>
    </source>
</evidence>
<dbReference type="InterPro" id="IPR006091">
    <property type="entry name" value="Acyl-CoA_Oxase/DH_mid-dom"/>
</dbReference>
<sequence length="427" mass="45573">MTDATTTTAADPSLPAAPTSRLADLRARFAPLFDRIREGAVERELASGTPGDRPLPHDEVRALADAGFGRLRVPADRGGFGATLVELTHLVADLAAADSNIAHLWRGHFGYTELVLLRPSSPGRDEWLQRVVDGAIIGNATSERTGTTLADISTTVRPSSDPDGDWRLDGRKFYSTGTLYSDWIYLAADRSGERVTFAVPADAPGVTGVDDWDGFGQRLTASGTTVFDDVAVDPSVISAYRDAPLSHIQAFYQLYLLAVLAGIGQAVADDAVAFVRPRTRTYIHANAATPGADPQILAVIGRLSAGAFTARSLVVAAAGMLDEVVATNVPGSGVDHGLLDAAENAVYQAQIEIGPRVLRSASELFEVGGASAADRTRALDRHWRNARVVASHNPAVYKERLVGEYALHGRGPVDAWERYHEVGPTKF</sequence>
<feature type="domain" description="Acyl-CoA dehydrogenase/oxidase N-terminal" evidence="5">
    <location>
        <begin position="55"/>
        <end position="134"/>
    </location>
</feature>
<evidence type="ECO:0000313" key="7">
    <source>
        <dbReference type="EMBL" id="NUU13358.1"/>
    </source>
</evidence>
<dbReference type="SUPFAM" id="SSF56645">
    <property type="entry name" value="Acyl-CoA dehydrogenase NM domain-like"/>
    <property type="match status" value="1"/>
</dbReference>
<evidence type="ECO:0000256" key="3">
    <source>
        <dbReference type="ARBA" id="ARBA00049661"/>
    </source>
</evidence>
<keyword evidence="1" id="KW-0285">Flavoprotein</keyword>
<dbReference type="Pfam" id="PF08028">
    <property type="entry name" value="Acyl-CoA_dh_2"/>
    <property type="match status" value="1"/>
</dbReference>
<dbReference type="RefSeq" id="WP_175350902.1">
    <property type="nucleotide sequence ID" value="NZ_BAAAWQ010000001.1"/>
</dbReference>
<dbReference type="PIRSF" id="PIRSF016578">
    <property type="entry name" value="HsaA"/>
    <property type="match status" value="1"/>
</dbReference>
<comment type="similarity">
    <text evidence="3">Belongs to the HpaH/HsaA monooxygenase family.</text>
</comment>
<gene>
    <name evidence="7" type="ORF">HP507_05870</name>
</gene>
<comment type="caution">
    <text evidence="7">The sequence shown here is derived from an EMBL/GenBank/DDBJ whole genome shotgun (WGS) entry which is preliminary data.</text>
</comment>
<feature type="domain" description="Acyl-CoA oxidase/dehydrogenase middle" evidence="4">
    <location>
        <begin position="141"/>
        <end position="230"/>
    </location>
</feature>
<dbReference type="Gene3D" id="2.40.110.10">
    <property type="entry name" value="Butyryl-CoA Dehydrogenase, subunit A, domain 2"/>
    <property type="match status" value="1"/>
</dbReference>
<dbReference type="PANTHER" id="PTHR48083:SF19">
    <property type="entry name" value="FLAVIN-DEPENDENT MONOOXYGENASE, OXYGENASE SUBUNIT HSAA"/>
    <property type="match status" value="1"/>
</dbReference>
<dbReference type="InterPro" id="IPR050741">
    <property type="entry name" value="Acyl-CoA_dehydrogenase"/>
</dbReference>
<dbReference type="Gene3D" id="1.20.140.10">
    <property type="entry name" value="Butyryl-CoA Dehydrogenase, subunit A, domain 3"/>
    <property type="match status" value="1"/>
</dbReference>
<evidence type="ECO:0000259" key="6">
    <source>
        <dbReference type="Pfam" id="PF08028"/>
    </source>
</evidence>
<dbReference type="InterPro" id="IPR009100">
    <property type="entry name" value="AcylCoA_DH/oxidase_NM_dom_sf"/>
</dbReference>
<protein>
    <submittedName>
        <fullName evidence="7">Acyl-CoA dehydrogenase</fullName>
    </submittedName>
</protein>
<dbReference type="InterPro" id="IPR037069">
    <property type="entry name" value="AcylCoA_DH/ox_N_sf"/>
</dbReference>
<dbReference type="Pfam" id="PF02771">
    <property type="entry name" value="Acyl-CoA_dh_N"/>
    <property type="match status" value="1"/>
</dbReference>
<dbReference type="Gene3D" id="1.10.540.10">
    <property type="entry name" value="Acyl-CoA dehydrogenase/oxidase, N-terminal domain"/>
    <property type="match status" value="1"/>
</dbReference>
<proteinExistence type="inferred from homology"/>
<dbReference type="PANTHER" id="PTHR48083">
    <property type="entry name" value="MEDIUM-CHAIN SPECIFIC ACYL-COA DEHYDROGENASE, MITOCHONDRIAL-RELATED"/>
    <property type="match status" value="1"/>
</dbReference>
<dbReference type="InterPro" id="IPR013107">
    <property type="entry name" value="Acyl-CoA_DH_C"/>
</dbReference>
<evidence type="ECO:0000259" key="4">
    <source>
        <dbReference type="Pfam" id="PF02770"/>
    </source>
</evidence>
<name>A0ABX2M9B2_9MICO</name>
<reference evidence="7 8" key="1">
    <citation type="submission" date="2020-05" db="EMBL/GenBank/DDBJ databases">
        <title>Genome Sequencing of Type Strains.</title>
        <authorList>
            <person name="Lemaire J.F."/>
            <person name="Inderbitzin P."/>
            <person name="Gregorio O.A."/>
            <person name="Collins S.B."/>
            <person name="Wespe N."/>
            <person name="Knight-Connoni V."/>
        </authorList>
    </citation>
    <scope>NUCLEOTIDE SEQUENCE [LARGE SCALE GENOMIC DNA]</scope>
    <source>
        <strain evidence="7 8">ATCC 19096</strain>
    </source>
</reference>
<accession>A0ABX2M9B2</accession>
<dbReference type="EMBL" id="JABMCE010000062">
    <property type="protein sequence ID" value="NUU13358.1"/>
    <property type="molecule type" value="Genomic_DNA"/>
</dbReference>
<evidence type="ECO:0000259" key="5">
    <source>
        <dbReference type="Pfam" id="PF02771"/>
    </source>
</evidence>
<evidence type="ECO:0000256" key="2">
    <source>
        <dbReference type="ARBA" id="ARBA00023002"/>
    </source>
</evidence>
<dbReference type="Proteomes" id="UP000573001">
    <property type="component" value="Unassembled WGS sequence"/>
</dbReference>
<keyword evidence="2" id="KW-0560">Oxidoreductase</keyword>
<feature type="domain" description="Acyl-CoA dehydrogenase C-terminal" evidence="6">
    <location>
        <begin position="258"/>
        <end position="393"/>
    </location>
</feature>
<dbReference type="InterPro" id="IPR036250">
    <property type="entry name" value="AcylCo_DH-like_C"/>
</dbReference>
<evidence type="ECO:0000313" key="8">
    <source>
        <dbReference type="Proteomes" id="UP000573001"/>
    </source>
</evidence>